<feature type="binding site" evidence="10">
    <location>
        <position position="195"/>
    </location>
    <ligand>
        <name>Mg(2+)</name>
        <dbReference type="ChEBI" id="CHEBI:18420"/>
    </ligand>
</feature>
<feature type="binding site" description="via carbamate group" evidence="10">
    <location>
        <position position="193"/>
    </location>
    <ligand>
        <name>Mg(2+)</name>
        <dbReference type="ChEBI" id="CHEBI:18420"/>
    </ligand>
</feature>
<feature type="binding site" evidence="10">
    <location>
        <position position="371"/>
    </location>
    <ligand>
        <name>substrate</name>
    </ligand>
</feature>
<dbReference type="SFLD" id="SFLDG00301">
    <property type="entry name" value="RuBisCO-like_proteins"/>
    <property type="match status" value="1"/>
</dbReference>
<evidence type="ECO:0000256" key="2">
    <source>
        <dbReference type="ARBA" id="ARBA00022567"/>
    </source>
</evidence>
<comment type="catalytic activity">
    <reaction evidence="9 10">
        <text>2 (2R)-3-phosphoglycerate + 2 H(+) = D-ribulose 1,5-bisphosphate + CO2 + H2O</text>
        <dbReference type="Rhea" id="RHEA:23124"/>
        <dbReference type="ChEBI" id="CHEBI:15377"/>
        <dbReference type="ChEBI" id="CHEBI:15378"/>
        <dbReference type="ChEBI" id="CHEBI:16526"/>
        <dbReference type="ChEBI" id="CHEBI:57870"/>
        <dbReference type="ChEBI" id="CHEBI:58272"/>
        <dbReference type="EC" id="4.1.1.39"/>
    </reaction>
</comment>
<dbReference type="SUPFAM" id="SSF51649">
    <property type="entry name" value="RuBisCo, C-terminal domain"/>
    <property type="match status" value="1"/>
</dbReference>
<evidence type="ECO:0000259" key="11">
    <source>
        <dbReference type="Pfam" id="PF00016"/>
    </source>
</evidence>
<feature type="active site" description="Proton acceptor" evidence="10">
    <location>
        <position position="167"/>
    </location>
</feature>
<keyword evidence="4 10" id="KW-0460">Magnesium</keyword>
<name>K9HI43_9PROT</name>
<evidence type="ECO:0000256" key="7">
    <source>
        <dbReference type="ARBA" id="ARBA00023239"/>
    </source>
</evidence>
<evidence type="ECO:0000256" key="1">
    <source>
        <dbReference type="ARBA" id="ARBA00006204"/>
    </source>
</evidence>
<proteinExistence type="inferred from homology"/>
<dbReference type="AlphaFoldDB" id="K9HI43"/>
<evidence type="ECO:0000256" key="10">
    <source>
        <dbReference type="HAMAP-Rule" id="MF_01338"/>
    </source>
</evidence>
<accession>K9HI43</accession>
<organism evidence="13 14">
    <name type="scientific">Caenispirillum salinarum AK4</name>
    <dbReference type="NCBI Taxonomy" id="1238182"/>
    <lineage>
        <taxon>Bacteria</taxon>
        <taxon>Pseudomonadati</taxon>
        <taxon>Pseudomonadota</taxon>
        <taxon>Alphaproteobacteria</taxon>
        <taxon>Rhodospirillales</taxon>
        <taxon>Novispirillaceae</taxon>
        <taxon>Caenispirillum</taxon>
    </lineage>
</organism>
<dbReference type="PATRIC" id="fig|1238182.3.peg.2365"/>
<dbReference type="NCBIfam" id="NF003252">
    <property type="entry name" value="PRK04208.1"/>
    <property type="match status" value="1"/>
</dbReference>
<dbReference type="PROSITE" id="PS00157">
    <property type="entry name" value="RUBISCO_LARGE"/>
    <property type="match status" value="1"/>
</dbReference>
<feature type="binding site" evidence="10">
    <location>
        <position position="165"/>
    </location>
    <ligand>
        <name>substrate</name>
    </ligand>
</feature>
<feature type="domain" description="Ribulose bisphosphate carboxylase large subunit ferrodoxin-like N-terminal" evidence="12">
    <location>
        <begin position="16"/>
        <end position="134"/>
    </location>
</feature>
<feature type="binding site" description="in homodimeric partner" evidence="10">
    <location>
        <position position="115"/>
    </location>
    <ligand>
        <name>substrate</name>
    </ligand>
</feature>
<dbReference type="GO" id="GO:0016984">
    <property type="term" value="F:ribulose-bisphosphate carboxylase activity"/>
    <property type="evidence" value="ECO:0007669"/>
    <property type="project" value="UniProtKB-UniRule"/>
</dbReference>
<gene>
    <name evidence="10" type="primary">cbbL</name>
    <name evidence="13" type="ORF">C882_0149</name>
</gene>
<comment type="similarity">
    <text evidence="1 10">Belongs to the RuBisCO large chain family. Type I subfamily.</text>
</comment>
<keyword evidence="5 10" id="KW-0560">Oxidoreductase</keyword>
<dbReference type="Pfam" id="PF02788">
    <property type="entry name" value="RuBisCO_large_N"/>
    <property type="match status" value="1"/>
</dbReference>
<dbReference type="HAMAP" id="MF_01338">
    <property type="entry name" value="RuBisCO_L_type1"/>
    <property type="match status" value="1"/>
</dbReference>
<dbReference type="eggNOG" id="COG1850">
    <property type="taxonomic scope" value="Bacteria"/>
</dbReference>
<reference evidence="13 14" key="1">
    <citation type="journal article" date="2013" name="Genome Announc.">
        <title>Draft Genome Sequence of an Alphaproteobacterium, Caenispirillum salinarum AK4(T), Isolated from a Solar Saltern.</title>
        <authorList>
            <person name="Khatri I."/>
            <person name="Singh A."/>
            <person name="Korpole S."/>
            <person name="Pinnaka A.K."/>
            <person name="Subramanian S."/>
        </authorList>
    </citation>
    <scope>NUCLEOTIDE SEQUENCE [LARGE SCALE GENOMIC DNA]</scope>
    <source>
        <strain evidence="13 14">AK4</strain>
    </source>
</reference>
<feature type="site" description="Transition state stabilizer" evidence="10">
    <location>
        <position position="326"/>
    </location>
</feature>
<evidence type="ECO:0000313" key="14">
    <source>
        <dbReference type="Proteomes" id="UP000009881"/>
    </source>
</evidence>
<dbReference type="SFLD" id="SFLDG01052">
    <property type="entry name" value="RuBisCO"/>
    <property type="match status" value="1"/>
</dbReference>
<comment type="miscellaneous">
    <text evidence="10">The basic functional RuBisCO is composed of a large chain homodimer in a 'head-to-tail' conformation. In form I RuBisCO this homodimer is arranged in a barrel-like tetramer with the small subunits forming a tetrameric 'cap' on each end of the 'barrel'.</text>
</comment>
<keyword evidence="14" id="KW-1185">Reference proteome</keyword>
<dbReference type="STRING" id="1238182.C882_0149"/>
<dbReference type="OrthoDB" id="9764279at2"/>
<dbReference type="PANTHER" id="PTHR42704:SF17">
    <property type="entry name" value="RIBULOSE BISPHOSPHATE CARBOXYLASE LARGE CHAIN"/>
    <property type="match status" value="1"/>
</dbReference>
<dbReference type="EMBL" id="ANHY01000010">
    <property type="protein sequence ID" value="EKV30068.1"/>
    <property type="molecule type" value="Genomic_DNA"/>
</dbReference>
<evidence type="ECO:0000259" key="12">
    <source>
        <dbReference type="Pfam" id="PF02788"/>
    </source>
</evidence>
<evidence type="ECO:0000256" key="9">
    <source>
        <dbReference type="ARBA" id="ARBA00049469"/>
    </source>
</evidence>
<evidence type="ECO:0000256" key="3">
    <source>
        <dbReference type="ARBA" id="ARBA00022723"/>
    </source>
</evidence>
<dbReference type="SUPFAM" id="SSF54966">
    <property type="entry name" value="RuBisCO, large subunit, small (N-terminal) domain"/>
    <property type="match status" value="1"/>
</dbReference>
<keyword evidence="8 10" id="KW-0120">Carbon dioxide fixation</keyword>
<dbReference type="PANTHER" id="PTHR42704">
    <property type="entry name" value="RIBULOSE BISPHOSPHATE CARBOXYLASE"/>
    <property type="match status" value="1"/>
</dbReference>
<dbReference type="InterPro" id="IPR036422">
    <property type="entry name" value="RuBisCO_lsu_N_sf"/>
</dbReference>
<dbReference type="GO" id="GO:0000287">
    <property type="term" value="F:magnesium ion binding"/>
    <property type="evidence" value="ECO:0007669"/>
    <property type="project" value="UniProtKB-UniRule"/>
</dbReference>
<sequence length="472" mass="53019">MGKMFTAGVKQYRETYWEPHYIPKESDFLAVFKITPQPGVPREEAAAAVAAESSTGTWTTVWTDLLTDLEYYKGRAYALEDVPGDDEAFYAFIAYPMGLFEEGSVVNVFTSLVGNVFGFKAVRALRLEDVRFPLWFVTTCDGPPHGIQVERDKMDKYGRPLLGCTIKPKLGLSAKNYGRAVYECLRGGLDFTKDDENVNSQPFMRWRDRFDFCQEAIEKAEKETGERKGHYLNVTAPNIEEMFKRAEYAKEIGTPIIMSDYLTVGWAAHSSLARWCRDNGLLLHVHRAMHGVIDRNPRHGINFRILAKMLRLLGGDHLHSGTVVGKLEGDREATLGWIDQMRDRYVFEDRSRGIFFDQDWGQMPGVLPVASGGIHVWHMPALVSIFGDDAVLQFGGGTLGHPWGNAAGAAANRVALEACVQARNEGRNLEREGKEILTAAAQASPELKTAMETWKEIKFEFDTVDKLDVAHR</sequence>
<dbReference type="Pfam" id="PF00016">
    <property type="entry name" value="RuBisCO_large"/>
    <property type="match status" value="1"/>
</dbReference>
<dbReference type="EC" id="4.1.1.39" evidence="10"/>
<feature type="active site" description="Proton acceptor" evidence="10">
    <location>
        <position position="286"/>
    </location>
</feature>
<dbReference type="Gene3D" id="3.20.20.110">
    <property type="entry name" value="Ribulose bisphosphate carboxylase, large subunit, C-terminal domain"/>
    <property type="match status" value="1"/>
</dbReference>
<evidence type="ECO:0000256" key="4">
    <source>
        <dbReference type="ARBA" id="ARBA00022842"/>
    </source>
</evidence>
<protein>
    <recommendedName>
        <fullName evidence="10">Ribulose bisphosphate carboxylase large chain</fullName>
        <shortName evidence="10">RuBisCO large subunit</shortName>
        <ecNumber evidence="10">4.1.1.39</ecNumber>
    </recommendedName>
</protein>
<comment type="subunit">
    <text evidence="10">Heterohexadecamer of 8 large chains and 8 small chains.</text>
</comment>
<comment type="cofactor">
    <cofactor evidence="10">
        <name>Mg(2+)</name>
        <dbReference type="ChEBI" id="CHEBI:18420"/>
    </cofactor>
    <text evidence="10">Binds 1 Mg(2+) ion per subunit.</text>
</comment>
<evidence type="ECO:0000256" key="6">
    <source>
        <dbReference type="ARBA" id="ARBA00023033"/>
    </source>
</evidence>
<feature type="binding site" evidence="10">
    <location>
        <position position="287"/>
    </location>
    <ligand>
        <name>substrate</name>
    </ligand>
</feature>
<dbReference type="InterPro" id="IPR033966">
    <property type="entry name" value="RuBisCO"/>
</dbReference>
<comment type="function">
    <text evidence="10">RuBisCO catalyzes two reactions: the carboxylation of D-ribulose 1,5-bisphosphate, the primary event in carbon dioxide fixation, as well as the oxidative fragmentation of the pentose substrate. Both reactions occur simultaneously and in competition at the same active site.</text>
</comment>
<dbReference type="SFLD" id="SFLDS00014">
    <property type="entry name" value="RuBisCO"/>
    <property type="match status" value="1"/>
</dbReference>
<dbReference type="GO" id="GO:0019253">
    <property type="term" value="P:reductive pentose-phosphate cycle"/>
    <property type="evidence" value="ECO:0007669"/>
    <property type="project" value="UniProtKB-UniRule"/>
</dbReference>
<feature type="modified residue" description="N6-carboxylysine" evidence="10">
    <location>
        <position position="193"/>
    </location>
</feature>
<comment type="caution">
    <text evidence="10">Lacks conserved residue(s) required for the propagation of feature annotation.</text>
</comment>
<dbReference type="Proteomes" id="UP000009881">
    <property type="component" value="Unassembled WGS sequence"/>
</dbReference>
<keyword evidence="6 10" id="KW-0503">Monooxygenase</keyword>
<feature type="binding site" evidence="10">
    <location>
        <position position="319"/>
    </location>
    <ligand>
        <name>substrate</name>
    </ligand>
</feature>
<keyword evidence="3 10" id="KW-0479">Metal-binding</keyword>
<keyword evidence="2 10" id="KW-0113">Calvin cycle</keyword>
<dbReference type="InterPro" id="IPR000685">
    <property type="entry name" value="RuBisCO_lsu_C"/>
</dbReference>
<feature type="binding site" evidence="10">
    <location>
        <position position="169"/>
    </location>
    <ligand>
        <name>substrate</name>
    </ligand>
</feature>
<keyword evidence="7 10" id="KW-0456">Lyase</keyword>
<evidence type="ECO:0000313" key="13">
    <source>
        <dbReference type="EMBL" id="EKV30068.1"/>
    </source>
</evidence>
<dbReference type="Gene3D" id="3.30.70.150">
    <property type="entry name" value="RuBisCO large subunit, N-terminal domain"/>
    <property type="match status" value="1"/>
</dbReference>
<feature type="domain" description="Ribulose bisphosphate carboxylase large subunit C-terminal" evidence="11">
    <location>
        <begin position="146"/>
        <end position="454"/>
    </location>
</feature>
<dbReference type="InterPro" id="IPR020888">
    <property type="entry name" value="RuBisCO_lsuI"/>
</dbReference>
<dbReference type="InterPro" id="IPR017443">
    <property type="entry name" value="RuBisCO_lsu_fd_N"/>
</dbReference>
<evidence type="ECO:0000256" key="8">
    <source>
        <dbReference type="ARBA" id="ARBA00023300"/>
    </source>
</evidence>
<comment type="caution">
    <text evidence="13">The sequence shown here is derived from an EMBL/GenBank/DDBJ whole genome shotgun (WGS) entry which is preliminary data.</text>
</comment>
<dbReference type="InterPro" id="IPR020878">
    <property type="entry name" value="RuBisCo_large_chain_AS"/>
</dbReference>
<comment type="catalytic activity">
    <reaction evidence="10">
        <text>D-ribulose 1,5-bisphosphate + O2 = 2-phosphoglycolate + (2R)-3-phosphoglycerate + 2 H(+)</text>
        <dbReference type="Rhea" id="RHEA:36631"/>
        <dbReference type="ChEBI" id="CHEBI:15378"/>
        <dbReference type="ChEBI" id="CHEBI:15379"/>
        <dbReference type="ChEBI" id="CHEBI:57870"/>
        <dbReference type="ChEBI" id="CHEBI:58033"/>
        <dbReference type="ChEBI" id="CHEBI:58272"/>
    </reaction>
</comment>
<dbReference type="GO" id="GO:0004497">
    <property type="term" value="F:monooxygenase activity"/>
    <property type="evidence" value="ECO:0007669"/>
    <property type="project" value="UniProtKB-KW"/>
</dbReference>
<dbReference type="RefSeq" id="WP_009540809.1">
    <property type="nucleotide sequence ID" value="NZ_ANHY01000010.1"/>
</dbReference>
<feature type="binding site" evidence="10">
    <location>
        <position position="196"/>
    </location>
    <ligand>
        <name>Mg(2+)</name>
        <dbReference type="ChEBI" id="CHEBI:18420"/>
    </ligand>
</feature>
<dbReference type="InterPro" id="IPR036376">
    <property type="entry name" value="RuBisCO_lsu_C_sf"/>
</dbReference>
<evidence type="ECO:0000256" key="5">
    <source>
        <dbReference type="ARBA" id="ARBA00023002"/>
    </source>
</evidence>